<dbReference type="Pfam" id="PF24924">
    <property type="entry name" value="DUF7745"/>
    <property type="match status" value="1"/>
</dbReference>
<sequence>METKTQYQVRQWCLIHAKIPDLQSLRHWGSCLRGQWRRTFERKHGSLLNIIEVEMQPAAVEALLQREGDWSVVLDDFGLLIYGIILFPHLEDYIDLTVVEVFLAKKKRGENPTMAILANTYYTLNYCCERREGSLRYCMHLLYLWMTAHLFHSKGRTTCPIEDFKWSWVKAMSREF</sequence>
<protein>
    <recommendedName>
        <fullName evidence="1">DUF7745 domain-containing protein</fullName>
    </recommendedName>
</protein>
<keyword evidence="3" id="KW-1185">Reference proteome</keyword>
<feature type="domain" description="DUF7745" evidence="1">
    <location>
        <begin position="67"/>
        <end position="167"/>
    </location>
</feature>
<dbReference type="InterPro" id="IPR056647">
    <property type="entry name" value="DUF7745"/>
</dbReference>
<reference evidence="2" key="1">
    <citation type="submission" date="2018-05" db="EMBL/GenBank/DDBJ databases">
        <title>Draft genome of Mucuna pruriens seed.</title>
        <authorList>
            <person name="Nnadi N.E."/>
            <person name="Vos R."/>
            <person name="Hasami M.H."/>
            <person name="Devisetty U.K."/>
            <person name="Aguiy J.C."/>
        </authorList>
    </citation>
    <scope>NUCLEOTIDE SEQUENCE [LARGE SCALE GENOMIC DNA]</scope>
    <source>
        <strain evidence="2">JCA_2017</strain>
    </source>
</reference>
<evidence type="ECO:0000259" key="1">
    <source>
        <dbReference type="Pfam" id="PF24924"/>
    </source>
</evidence>
<name>A0A371HHJ5_MUCPR</name>
<dbReference type="EMBL" id="QJKJ01002572">
    <property type="protein sequence ID" value="RDY02240.1"/>
    <property type="molecule type" value="Genomic_DNA"/>
</dbReference>
<dbReference type="Proteomes" id="UP000257109">
    <property type="component" value="Unassembled WGS sequence"/>
</dbReference>
<evidence type="ECO:0000313" key="2">
    <source>
        <dbReference type="EMBL" id="RDY02240.1"/>
    </source>
</evidence>
<dbReference type="AlphaFoldDB" id="A0A371HHJ5"/>
<evidence type="ECO:0000313" key="3">
    <source>
        <dbReference type="Proteomes" id="UP000257109"/>
    </source>
</evidence>
<organism evidence="2 3">
    <name type="scientific">Mucuna pruriens</name>
    <name type="common">Velvet bean</name>
    <name type="synonym">Dolichos pruriens</name>
    <dbReference type="NCBI Taxonomy" id="157652"/>
    <lineage>
        <taxon>Eukaryota</taxon>
        <taxon>Viridiplantae</taxon>
        <taxon>Streptophyta</taxon>
        <taxon>Embryophyta</taxon>
        <taxon>Tracheophyta</taxon>
        <taxon>Spermatophyta</taxon>
        <taxon>Magnoliopsida</taxon>
        <taxon>eudicotyledons</taxon>
        <taxon>Gunneridae</taxon>
        <taxon>Pentapetalae</taxon>
        <taxon>rosids</taxon>
        <taxon>fabids</taxon>
        <taxon>Fabales</taxon>
        <taxon>Fabaceae</taxon>
        <taxon>Papilionoideae</taxon>
        <taxon>50 kb inversion clade</taxon>
        <taxon>NPAAA clade</taxon>
        <taxon>indigoferoid/millettioid clade</taxon>
        <taxon>Phaseoleae</taxon>
        <taxon>Mucuna</taxon>
    </lineage>
</organism>
<feature type="non-terminal residue" evidence="2">
    <location>
        <position position="1"/>
    </location>
</feature>
<accession>A0A371HHJ5</accession>
<dbReference type="PANTHER" id="PTHR48154:SF1">
    <property type="entry name" value="PROTEIN, PUTATIVE-RELATED"/>
    <property type="match status" value="1"/>
</dbReference>
<dbReference type="PANTHER" id="PTHR48154">
    <property type="entry name" value="PROTEIN, PUTATIVE-RELATED"/>
    <property type="match status" value="1"/>
</dbReference>
<gene>
    <name evidence="2" type="ORF">CR513_14332</name>
</gene>
<comment type="caution">
    <text evidence="2">The sequence shown here is derived from an EMBL/GenBank/DDBJ whole genome shotgun (WGS) entry which is preliminary data.</text>
</comment>
<proteinExistence type="predicted"/>